<evidence type="ECO:0000256" key="1">
    <source>
        <dbReference type="SAM" id="MobiDB-lite"/>
    </source>
</evidence>
<sequence>MEVYDDAGEGWVESEKRKKGKQKRKDDKKKTKDQKEGFENWFKPIAYRSAITKADN</sequence>
<keyword evidence="3" id="KW-1185">Reference proteome</keyword>
<reference evidence="2 3" key="1">
    <citation type="submission" date="2021-06" db="EMBL/GenBank/DDBJ databases">
        <authorList>
            <person name="Kallberg Y."/>
            <person name="Tangrot J."/>
            <person name="Rosling A."/>
        </authorList>
    </citation>
    <scope>NUCLEOTIDE SEQUENCE [LARGE SCALE GENOMIC DNA]</scope>
    <source>
        <strain evidence="2 3">120-4 pot B 10/14</strain>
    </source>
</reference>
<gene>
    <name evidence="2" type="ORF">GMARGA_LOCUS22063</name>
</gene>
<comment type="caution">
    <text evidence="2">The sequence shown here is derived from an EMBL/GenBank/DDBJ whole genome shotgun (WGS) entry which is preliminary data.</text>
</comment>
<evidence type="ECO:0000313" key="2">
    <source>
        <dbReference type="EMBL" id="CAG8795809.1"/>
    </source>
</evidence>
<protein>
    <submittedName>
        <fullName evidence="2">12594_t:CDS:1</fullName>
    </submittedName>
</protein>
<dbReference type="Proteomes" id="UP000789901">
    <property type="component" value="Unassembled WGS sequence"/>
</dbReference>
<feature type="compositionally biased region" description="Basic and acidic residues" evidence="1">
    <location>
        <begin position="24"/>
        <end position="36"/>
    </location>
</feature>
<organism evidence="2 3">
    <name type="scientific">Gigaspora margarita</name>
    <dbReference type="NCBI Taxonomy" id="4874"/>
    <lineage>
        <taxon>Eukaryota</taxon>
        <taxon>Fungi</taxon>
        <taxon>Fungi incertae sedis</taxon>
        <taxon>Mucoromycota</taxon>
        <taxon>Glomeromycotina</taxon>
        <taxon>Glomeromycetes</taxon>
        <taxon>Diversisporales</taxon>
        <taxon>Gigasporaceae</taxon>
        <taxon>Gigaspora</taxon>
    </lineage>
</organism>
<dbReference type="EMBL" id="CAJVQB010020943">
    <property type="protein sequence ID" value="CAG8795809.1"/>
    <property type="molecule type" value="Genomic_DNA"/>
</dbReference>
<name>A0ABN7VS64_GIGMA</name>
<evidence type="ECO:0000313" key="3">
    <source>
        <dbReference type="Proteomes" id="UP000789901"/>
    </source>
</evidence>
<proteinExistence type="predicted"/>
<accession>A0ABN7VS64</accession>
<feature type="region of interest" description="Disordered" evidence="1">
    <location>
        <begin position="1"/>
        <end position="36"/>
    </location>
</feature>